<dbReference type="OrthoDB" id="4423992at2"/>
<dbReference type="eggNOG" id="ENOG5032C9P">
    <property type="taxonomic scope" value="Bacteria"/>
</dbReference>
<evidence type="ECO:0000256" key="1">
    <source>
        <dbReference type="SAM" id="Phobius"/>
    </source>
</evidence>
<sequence>MSDIGLIVTMVSVFVGFILFGASFKSFMEQRPRSLVWGLFTAAVVFITLIPVGIGVFWAT</sequence>
<keyword evidence="3" id="KW-1185">Reference proteome</keyword>
<keyword evidence="1" id="KW-1133">Transmembrane helix</keyword>
<dbReference type="RefSeq" id="WP_020442342.1">
    <property type="nucleotide sequence ID" value="NC_021663.1"/>
</dbReference>
<dbReference type="HOGENOM" id="CLU_206426_1_0_11"/>
<dbReference type="PATRIC" id="fig|1200352.3.peg.2416"/>
<evidence type="ECO:0000313" key="3">
    <source>
        <dbReference type="Proteomes" id="UP000014809"/>
    </source>
</evidence>
<keyword evidence="1" id="KW-0472">Membrane</keyword>
<protein>
    <submittedName>
        <fullName evidence="2">Uncharacterized protein</fullName>
    </submittedName>
</protein>
<reference evidence="2 3" key="1">
    <citation type="submission" date="2012-06" db="EMBL/GenBank/DDBJ databases">
        <title>Complete genome sequence of Corynebacterium terpenotabidum Y-11 (=DSM 44721).</title>
        <authorList>
            <person name="Ruckert C."/>
            <person name="Albersmeier A."/>
            <person name="Al-Dilaimi A."/>
            <person name="Szczepanowski R."/>
            <person name="Kalinowski J."/>
        </authorList>
    </citation>
    <scope>NUCLEOTIDE SEQUENCE [LARGE SCALE GENOMIC DNA]</scope>
    <source>
        <strain evidence="2 3">Y-11</strain>
    </source>
</reference>
<dbReference type="STRING" id="1200352.A606_11775"/>
<accession>S4XHE1</accession>
<keyword evidence="1" id="KW-0812">Transmembrane</keyword>
<gene>
    <name evidence="2" type="ORF">A606_11775</name>
</gene>
<dbReference type="AlphaFoldDB" id="S4XHE1"/>
<proteinExistence type="predicted"/>
<organism evidence="2 3">
    <name type="scientific">Corynebacterium terpenotabidum Y-11</name>
    <dbReference type="NCBI Taxonomy" id="1200352"/>
    <lineage>
        <taxon>Bacteria</taxon>
        <taxon>Bacillati</taxon>
        <taxon>Actinomycetota</taxon>
        <taxon>Actinomycetes</taxon>
        <taxon>Mycobacteriales</taxon>
        <taxon>Corynebacteriaceae</taxon>
        <taxon>Corynebacterium</taxon>
    </lineage>
</organism>
<evidence type="ECO:0000313" key="2">
    <source>
        <dbReference type="EMBL" id="AGP31994.1"/>
    </source>
</evidence>
<feature type="transmembrane region" description="Helical" evidence="1">
    <location>
        <begin position="6"/>
        <end position="24"/>
    </location>
</feature>
<feature type="transmembrane region" description="Helical" evidence="1">
    <location>
        <begin position="36"/>
        <end position="59"/>
    </location>
</feature>
<dbReference type="EMBL" id="CP003696">
    <property type="protein sequence ID" value="AGP31994.1"/>
    <property type="molecule type" value="Genomic_DNA"/>
</dbReference>
<name>S4XHE1_9CORY</name>
<dbReference type="Proteomes" id="UP000014809">
    <property type="component" value="Chromosome"/>
</dbReference>
<dbReference type="KEGG" id="cter:A606_11775"/>